<reference evidence="18 19" key="1">
    <citation type="journal article" date="2016" name="Nat. Commun.">
        <title>Thousands of microbial genomes shed light on interconnected biogeochemical processes in an aquifer system.</title>
        <authorList>
            <person name="Anantharaman K."/>
            <person name="Brown C.T."/>
            <person name="Hug L.A."/>
            <person name="Sharon I."/>
            <person name="Castelle C.J."/>
            <person name="Probst A.J."/>
            <person name="Thomas B.C."/>
            <person name="Singh A."/>
            <person name="Wilkins M.J."/>
            <person name="Karaoz U."/>
            <person name="Brodie E.L."/>
            <person name="Williams K.H."/>
            <person name="Hubbard S.S."/>
            <person name="Banfield J.F."/>
        </authorList>
    </citation>
    <scope>NUCLEOTIDE SEQUENCE [LARGE SCALE GENOMIC DNA]</scope>
</reference>
<evidence type="ECO:0000256" key="8">
    <source>
        <dbReference type="ARBA" id="ARBA00022741"/>
    </source>
</evidence>
<dbReference type="Pfam" id="PF19302">
    <property type="entry name" value="DUF5915"/>
    <property type="match status" value="1"/>
</dbReference>
<comment type="subunit">
    <text evidence="4 15">Monomer.</text>
</comment>
<keyword evidence="10 15" id="KW-0067">ATP-binding</keyword>
<dbReference type="GO" id="GO:0008270">
    <property type="term" value="F:zinc ion binding"/>
    <property type="evidence" value="ECO:0007669"/>
    <property type="project" value="UniProtKB-UniRule"/>
</dbReference>
<keyword evidence="5 15" id="KW-0963">Cytoplasm</keyword>
<keyword evidence="8 15" id="KW-0547">Nucleotide-binding</keyword>
<sequence length="1000" mass="115774">MNFRKVDPKLDLPRVEEKILKFWDENKIFEKSLENRKDSSLYVFYDGPPFATGTPHYGHIVPSLMKDVIPRYFTMKGRLVERKWGWDCHGLPIENIAEKELGIKSKKQIEEMGVAKFNEFCRSKVLGYVTEWKKVIRRLGRWVDMENAYKTMDLPFMESVWWTFKQLYDKGLIYEGYRSMHVCPRCETTLSQSEVAEGYKDIKDLSVVVKFKIDDPVVFPDTYFLAWTTTPWTLLGNAALALSTDITYAKVKIKGRKEVYILAKDRIDNVFKNKDYEIVADVSAQTLVSTSYVPLFDFVKKDNAIKNYDNGWKAVPANFVTSDDGTGVVHIAPAFGEDDLNLGKEMDLPFIQHVGMDGIIKSGYGELSGLSVKPADDVQATDVAIIKYLDSKDLLFDKAQYEHSYPHCWRCEAPLINYATSSWFVAVEKVKDEVIGLAKEINWTPKHIKAGRFGMWLEGARDWSISRQRYWASVLPIWRCGGEAELKAKSAKLKSITDNSKLCKNIKVVGSVKELEELSGQKVTDLHKHIVDEITFKCEKCDGEMRRIPDVLDTWFDSGSMPYAQKHYPFENKEKFESNFPAEFIAEGVDQTRCWFYYLHIISTAIMRKPAYNNVIANGIVLAEDGKKMSKRLKNYPDPMEVFEKYGADILRLYLLSSPVMLAENLSLKESELTELQRGFFRMLWNSYYFFILYTTLDNWNPEAGKKISDNILDRWIVAKVEKLNLEVEINLKNYNLPGATRLFPIFVDELSNWYLRRSRRRFWKSESDKDKNCAYETMYFVLLKLVKLFAPFLPFIAEEMYKNLTGEESVHLADFPEADEKLIDHKIIESMDRTRKLVESGLSLRAASGIKVRQPLQIFKYLGEELPKDFERILSEELNVKEIASLKKIETTEIGETKFRDVWFDFKITPQLRSEGLAREVVRAIQGLRKETGLQVEDRIRIRYQTNENEIGSAIRNNQEYIAKETLAKEIKKIDSDIAQSNKIEIEGKVVDIEIIRVS</sequence>
<dbReference type="GO" id="GO:0006428">
    <property type="term" value="P:isoleucyl-tRNA aminoacylation"/>
    <property type="evidence" value="ECO:0007669"/>
    <property type="project" value="UniProtKB-UniRule"/>
</dbReference>
<evidence type="ECO:0000256" key="7">
    <source>
        <dbReference type="ARBA" id="ARBA00022723"/>
    </source>
</evidence>
<evidence type="ECO:0000256" key="12">
    <source>
        <dbReference type="ARBA" id="ARBA00023146"/>
    </source>
</evidence>
<name>A0A1F5E709_9BACT</name>
<evidence type="ECO:0000259" key="16">
    <source>
        <dbReference type="Pfam" id="PF00133"/>
    </source>
</evidence>
<comment type="similarity">
    <text evidence="3 15">Belongs to the class-I aminoacyl-tRNA synthetase family. IleS type 2 subfamily.</text>
</comment>
<comment type="catalytic activity">
    <reaction evidence="14 15">
        <text>tRNA(Ile) + L-isoleucine + ATP = L-isoleucyl-tRNA(Ile) + AMP + diphosphate</text>
        <dbReference type="Rhea" id="RHEA:11060"/>
        <dbReference type="Rhea" id="RHEA-COMP:9666"/>
        <dbReference type="Rhea" id="RHEA-COMP:9695"/>
        <dbReference type="ChEBI" id="CHEBI:30616"/>
        <dbReference type="ChEBI" id="CHEBI:33019"/>
        <dbReference type="ChEBI" id="CHEBI:58045"/>
        <dbReference type="ChEBI" id="CHEBI:78442"/>
        <dbReference type="ChEBI" id="CHEBI:78528"/>
        <dbReference type="ChEBI" id="CHEBI:456215"/>
        <dbReference type="EC" id="6.1.1.5"/>
    </reaction>
</comment>
<dbReference type="NCBIfam" id="TIGR00392">
    <property type="entry name" value="ileS"/>
    <property type="match status" value="1"/>
</dbReference>
<dbReference type="InterPro" id="IPR009080">
    <property type="entry name" value="tRNAsynth_Ia_anticodon-bd"/>
</dbReference>
<dbReference type="SUPFAM" id="SSF47323">
    <property type="entry name" value="Anticodon-binding domain of a subclass of class I aminoacyl-tRNA synthetases"/>
    <property type="match status" value="2"/>
</dbReference>
<dbReference type="PROSITE" id="PS00178">
    <property type="entry name" value="AA_TRNA_LIGASE_I"/>
    <property type="match status" value="1"/>
</dbReference>
<keyword evidence="12 15" id="KW-0030">Aminoacyl-tRNA synthetase</keyword>
<evidence type="ECO:0000256" key="10">
    <source>
        <dbReference type="ARBA" id="ARBA00022840"/>
    </source>
</evidence>
<feature type="domain" description="Aminoacyl-tRNA synthetase class Ia" evidence="16">
    <location>
        <begin position="18"/>
        <end position="666"/>
    </location>
</feature>
<dbReference type="SUPFAM" id="SSF52374">
    <property type="entry name" value="Nucleotidylyl transferase"/>
    <property type="match status" value="1"/>
</dbReference>
<dbReference type="GO" id="GO:0005737">
    <property type="term" value="C:cytoplasm"/>
    <property type="evidence" value="ECO:0007669"/>
    <property type="project" value="UniProtKB-SubCell"/>
</dbReference>
<dbReference type="InterPro" id="IPR002300">
    <property type="entry name" value="aa-tRNA-synth_Ia"/>
</dbReference>
<dbReference type="GO" id="GO:0005524">
    <property type="term" value="F:ATP binding"/>
    <property type="evidence" value="ECO:0007669"/>
    <property type="project" value="UniProtKB-UniRule"/>
</dbReference>
<evidence type="ECO:0000256" key="13">
    <source>
        <dbReference type="ARBA" id="ARBA00025217"/>
    </source>
</evidence>
<dbReference type="InterPro" id="IPR023586">
    <property type="entry name" value="Ile-tRNA-ligase_type2"/>
</dbReference>
<evidence type="ECO:0000256" key="5">
    <source>
        <dbReference type="ARBA" id="ARBA00022490"/>
    </source>
</evidence>
<dbReference type="InterPro" id="IPR009008">
    <property type="entry name" value="Val/Leu/Ile-tRNA-synth_edit"/>
</dbReference>
<protein>
    <recommendedName>
        <fullName evidence="15">Isoleucine--tRNA ligase</fullName>
        <ecNumber evidence="15">6.1.1.5</ecNumber>
    </recommendedName>
    <alternativeName>
        <fullName evidence="15">Isoleucyl-tRNA synthetase</fullName>
        <shortName evidence="15">IleRS</shortName>
    </alternativeName>
</protein>
<evidence type="ECO:0000256" key="11">
    <source>
        <dbReference type="ARBA" id="ARBA00022917"/>
    </source>
</evidence>
<evidence type="ECO:0000256" key="14">
    <source>
        <dbReference type="ARBA" id="ARBA00048359"/>
    </source>
</evidence>
<comment type="function">
    <text evidence="13 15">Catalyzes the attachment of isoleucine to tRNA(Ile). As IleRS can inadvertently accommodate and process structurally similar amino acids such as valine, to avoid such errors it has two additional distinct tRNA(Ile)-dependent editing activities. One activity is designated as 'pretransfer' editing and involves the hydrolysis of activated Val-AMP. The other activity is designated 'posttransfer' editing and involves deacylation of mischarged Val-tRNA(Ile).</text>
</comment>
<keyword evidence="11 15" id="KW-0648">Protein biosynthesis</keyword>
<comment type="cofactor">
    <cofactor evidence="1 15">
        <name>Zn(2+)</name>
        <dbReference type="ChEBI" id="CHEBI:29105"/>
    </cofactor>
</comment>
<evidence type="ECO:0000256" key="9">
    <source>
        <dbReference type="ARBA" id="ARBA00022833"/>
    </source>
</evidence>
<dbReference type="FunFam" id="3.40.50.620:FF:000075">
    <property type="entry name" value="Isoleucine--tRNA ligase"/>
    <property type="match status" value="1"/>
</dbReference>
<evidence type="ECO:0000313" key="19">
    <source>
        <dbReference type="Proteomes" id="UP000178583"/>
    </source>
</evidence>
<evidence type="ECO:0000256" key="15">
    <source>
        <dbReference type="HAMAP-Rule" id="MF_02003"/>
    </source>
</evidence>
<keyword evidence="9 15" id="KW-0862">Zinc</keyword>
<dbReference type="InterPro" id="IPR033709">
    <property type="entry name" value="Anticodon_Ile_ABEc"/>
</dbReference>
<dbReference type="InterPro" id="IPR001412">
    <property type="entry name" value="aa-tRNA-synth_I_CS"/>
</dbReference>
<dbReference type="InterPro" id="IPR014729">
    <property type="entry name" value="Rossmann-like_a/b/a_fold"/>
</dbReference>
<dbReference type="PRINTS" id="PR00984">
    <property type="entry name" value="TRNASYNTHILE"/>
</dbReference>
<dbReference type="Gene3D" id="1.10.730.10">
    <property type="entry name" value="Isoleucyl-tRNA Synthetase, Domain 1"/>
    <property type="match status" value="1"/>
</dbReference>
<dbReference type="EMBL" id="MEZY01000038">
    <property type="protein sequence ID" value="OGD63163.1"/>
    <property type="molecule type" value="Genomic_DNA"/>
</dbReference>
<evidence type="ECO:0000256" key="4">
    <source>
        <dbReference type="ARBA" id="ARBA00011245"/>
    </source>
</evidence>
<feature type="short sequence motif" description="'KMSKS' region" evidence="15">
    <location>
        <begin position="628"/>
        <end position="632"/>
    </location>
</feature>
<comment type="caution">
    <text evidence="18">The sequence shown here is derived from an EMBL/GenBank/DDBJ whole genome shotgun (WGS) entry which is preliminary data.</text>
</comment>
<dbReference type="SUPFAM" id="SSF50677">
    <property type="entry name" value="ValRS/IleRS/LeuRS editing domain"/>
    <property type="match status" value="1"/>
</dbReference>
<evidence type="ECO:0000256" key="3">
    <source>
        <dbReference type="ARBA" id="ARBA00007078"/>
    </source>
</evidence>
<dbReference type="GO" id="GO:0000049">
    <property type="term" value="F:tRNA binding"/>
    <property type="evidence" value="ECO:0007669"/>
    <property type="project" value="InterPro"/>
</dbReference>
<dbReference type="EC" id="6.1.1.5" evidence="15"/>
<keyword evidence="7 15" id="KW-0479">Metal-binding</keyword>
<feature type="short sequence motif" description="'HIGH' region" evidence="15">
    <location>
        <begin position="49"/>
        <end position="59"/>
    </location>
</feature>
<dbReference type="GO" id="GO:0004822">
    <property type="term" value="F:isoleucine-tRNA ligase activity"/>
    <property type="evidence" value="ECO:0007669"/>
    <property type="project" value="UniProtKB-UniRule"/>
</dbReference>
<dbReference type="HAMAP" id="MF_02003">
    <property type="entry name" value="Ile_tRNA_synth_type2"/>
    <property type="match status" value="1"/>
</dbReference>
<dbReference type="Gene3D" id="3.40.50.620">
    <property type="entry name" value="HUPs"/>
    <property type="match status" value="2"/>
</dbReference>
<dbReference type="GO" id="GO:0002161">
    <property type="term" value="F:aminoacyl-tRNA deacylase activity"/>
    <property type="evidence" value="ECO:0007669"/>
    <property type="project" value="InterPro"/>
</dbReference>
<dbReference type="CDD" id="cd07961">
    <property type="entry name" value="Anticodon_Ia_Ile_ABEc"/>
    <property type="match status" value="1"/>
</dbReference>
<feature type="binding site" evidence="15">
    <location>
        <position position="631"/>
    </location>
    <ligand>
        <name>ATP</name>
        <dbReference type="ChEBI" id="CHEBI:30616"/>
    </ligand>
</feature>
<dbReference type="AlphaFoldDB" id="A0A1F5E709"/>
<evidence type="ECO:0000256" key="2">
    <source>
        <dbReference type="ARBA" id="ARBA00004496"/>
    </source>
</evidence>
<dbReference type="Proteomes" id="UP000178583">
    <property type="component" value="Unassembled WGS sequence"/>
</dbReference>
<evidence type="ECO:0000256" key="6">
    <source>
        <dbReference type="ARBA" id="ARBA00022598"/>
    </source>
</evidence>
<organism evidence="18 19">
    <name type="scientific">Candidatus Berkelbacteria bacterium RIFOXYA2_FULL_43_10</name>
    <dbReference type="NCBI Taxonomy" id="1797472"/>
    <lineage>
        <taxon>Bacteria</taxon>
        <taxon>Candidatus Berkelbacteria</taxon>
    </lineage>
</organism>
<proteinExistence type="inferred from homology"/>
<gene>
    <name evidence="15" type="primary">ileS</name>
    <name evidence="18" type="ORF">A2215_01745</name>
</gene>
<dbReference type="Pfam" id="PF00133">
    <property type="entry name" value="tRNA-synt_1"/>
    <property type="match status" value="1"/>
</dbReference>
<accession>A0A1F5E709</accession>
<feature type="domain" description="Methionyl/Valyl/Leucyl/Isoleucyl-tRNA synthetase anticodon-binding" evidence="17">
    <location>
        <begin position="714"/>
        <end position="859"/>
    </location>
</feature>
<dbReference type="InterPro" id="IPR013155">
    <property type="entry name" value="M/V/L/I-tRNA-synth_anticd-bd"/>
</dbReference>
<dbReference type="Gene3D" id="3.90.740.10">
    <property type="entry name" value="Valyl/Leucyl/Isoleucyl-tRNA synthetase, editing domain"/>
    <property type="match status" value="1"/>
</dbReference>
<dbReference type="Pfam" id="PF08264">
    <property type="entry name" value="Anticodon_1"/>
    <property type="match status" value="1"/>
</dbReference>
<evidence type="ECO:0000256" key="1">
    <source>
        <dbReference type="ARBA" id="ARBA00001947"/>
    </source>
</evidence>
<dbReference type="PANTHER" id="PTHR42780:SF1">
    <property type="entry name" value="ISOLEUCINE--TRNA LIGASE, CYTOPLASMIC"/>
    <property type="match status" value="1"/>
</dbReference>
<comment type="subcellular location">
    <subcellularLocation>
        <location evidence="2 15">Cytoplasm</location>
    </subcellularLocation>
</comment>
<comment type="domain">
    <text evidence="15">IleRS has two distinct active sites: one for aminoacylation and one for editing. The misactivated valine is translocated from the active site to the editing site, which sterically excludes the correctly activated isoleucine. The single editing site contains two valyl binding pockets, one specific for each substrate (Val-AMP or Val-tRNA(Ile)).</text>
</comment>
<evidence type="ECO:0000259" key="17">
    <source>
        <dbReference type="Pfam" id="PF08264"/>
    </source>
</evidence>
<keyword evidence="6 15" id="KW-0436">Ligase</keyword>
<dbReference type="STRING" id="1797472.A2215_01745"/>
<dbReference type="FunFam" id="3.40.50.620:FF:000063">
    <property type="entry name" value="Isoleucine--tRNA ligase"/>
    <property type="match status" value="1"/>
</dbReference>
<dbReference type="PANTHER" id="PTHR42780">
    <property type="entry name" value="SOLEUCYL-TRNA SYNTHETASE"/>
    <property type="match status" value="1"/>
</dbReference>
<evidence type="ECO:0000313" key="18">
    <source>
        <dbReference type="EMBL" id="OGD63163.1"/>
    </source>
</evidence>
<dbReference type="InterPro" id="IPR002301">
    <property type="entry name" value="Ile-tRNA-ligase"/>
</dbReference>